<gene>
    <name evidence="2" type="ORF">DPMN_005766</name>
</gene>
<keyword evidence="3" id="KW-1185">Reference proteome</keyword>
<reference evidence="2" key="2">
    <citation type="submission" date="2020-11" db="EMBL/GenBank/DDBJ databases">
        <authorList>
            <person name="McCartney M.A."/>
            <person name="Auch B."/>
            <person name="Kono T."/>
            <person name="Mallez S."/>
            <person name="Becker A."/>
            <person name="Gohl D.M."/>
            <person name="Silverstein K.A.T."/>
            <person name="Koren S."/>
            <person name="Bechman K.B."/>
            <person name="Herman A."/>
            <person name="Abrahante J.E."/>
            <person name="Garbe J."/>
        </authorList>
    </citation>
    <scope>NUCLEOTIDE SEQUENCE</scope>
    <source>
        <strain evidence="2">Duluth1</strain>
        <tissue evidence="2">Whole animal</tissue>
    </source>
</reference>
<protein>
    <submittedName>
        <fullName evidence="2">Uncharacterized protein</fullName>
    </submittedName>
</protein>
<name>A0A9D4MTY3_DREPO</name>
<feature type="compositionally biased region" description="Polar residues" evidence="1">
    <location>
        <begin position="29"/>
        <end position="40"/>
    </location>
</feature>
<dbReference type="AlphaFoldDB" id="A0A9D4MTY3"/>
<proteinExistence type="predicted"/>
<comment type="caution">
    <text evidence="2">The sequence shown here is derived from an EMBL/GenBank/DDBJ whole genome shotgun (WGS) entry which is preliminary data.</text>
</comment>
<dbReference type="Proteomes" id="UP000828390">
    <property type="component" value="Unassembled WGS sequence"/>
</dbReference>
<evidence type="ECO:0000256" key="1">
    <source>
        <dbReference type="SAM" id="MobiDB-lite"/>
    </source>
</evidence>
<feature type="compositionally biased region" description="Basic and acidic residues" evidence="1">
    <location>
        <begin position="42"/>
        <end position="59"/>
    </location>
</feature>
<accession>A0A9D4MTY3</accession>
<reference evidence="2" key="1">
    <citation type="journal article" date="2019" name="bioRxiv">
        <title>The Genome of the Zebra Mussel, Dreissena polymorpha: A Resource for Invasive Species Research.</title>
        <authorList>
            <person name="McCartney M.A."/>
            <person name="Auch B."/>
            <person name="Kono T."/>
            <person name="Mallez S."/>
            <person name="Zhang Y."/>
            <person name="Obille A."/>
            <person name="Becker A."/>
            <person name="Abrahante J.E."/>
            <person name="Garbe J."/>
            <person name="Badalamenti J.P."/>
            <person name="Herman A."/>
            <person name="Mangelson H."/>
            <person name="Liachko I."/>
            <person name="Sullivan S."/>
            <person name="Sone E.D."/>
            <person name="Koren S."/>
            <person name="Silverstein K.A.T."/>
            <person name="Beckman K.B."/>
            <person name="Gohl D.M."/>
        </authorList>
    </citation>
    <scope>NUCLEOTIDE SEQUENCE</scope>
    <source>
        <strain evidence="2">Duluth1</strain>
        <tissue evidence="2">Whole animal</tissue>
    </source>
</reference>
<dbReference type="EMBL" id="JAIWYP010000001">
    <property type="protein sequence ID" value="KAH3881839.1"/>
    <property type="molecule type" value="Genomic_DNA"/>
</dbReference>
<feature type="compositionally biased region" description="Basic and acidic residues" evidence="1">
    <location>
        <begin position="13"/>
        <end position="24"/>
    </location>
</feature>
<evidence type="ECO:0000313" key="3">
    <source>
        <dbReference type="Proteomes" id="UP000828390"/>
    </source>
</evidence>
<feature type="region of interest" description="Disordered" evidence="1">
    <location>
        <begin position="13"/>
        <end position="59"/>
    </location>
</feature>
<evidence type="ECO:0000313" key="2">
    <source>
        <dbReference type="EMBL" id="KAH3881839.1"/>
    </source>
</evidence>
<organism evidence="2 3">
    <name type="scientific">Dreissena polymorpha</name>
    <name type="common">Zebra mussel</name>
    <name type="synonym">Mytilus polymorpha</name>
    <dbReference type="NCBI Taxonomy" id="45954"/>
    <lineage>
        <taxon>Eukaryota</taxon>
        <taxon>Metazoa</taxon>
        <taxon>Spiralia</taxon>
        <taxon>Lophotrochozoa</taxon>
        <taxon>Mollusca</taxon>
        <taxon>Bivalvia</taxon>
        <taxon>Autobranchia</taxon>
        <taxon>Heteroconchia</taxon>
        <taxon>Euheterodonta</taxon>
        <taxon>Imparidentia</taxon>
        <taxon>Neoheterodontei</taxon>
        <taxon>Myida</taxon>
        <taxon>Dreissenoidea</taxon>
        <taxon>Dreissenidae</taxon>
        <taxon>Dreissena</taxon>
    </lineage>
</organism>
<sequence length="59" mass="6637">MQRVKLLLREASQRSEELRHETPVKKTVVLQSTPVASTSKPPELKMSDISASEKESSEK</sequence>